<dbReference type="InterPro" id="IPR029063">
    <property type="entry name" value="SAM-dependent_MTases_sf"/>
</dbReference>
<dbReference type="SUPFAM" id="SSF53335">
    <property type="entry name" value="S-adenosyl-L-methionine-dependent methyltransferases"/>
    <property type="match status" value="1"/>
</dbReference>
<gene>
    <name evidence="2" type="ORF">BLA60_34145</name>
</gene>
<keyword evidence="3" id="KW-1185">Reference proteome</keyword>
<evidence type="ECO:0000313" key="2">
    <source>
        <dbReference type="EMBL" id="OLF05922.1"/>
    </source>
</evidence>
<dbReference type="OrthoDB" id="3970416at2"/>
<evidence type="ECO:0008006" key="4">
    <source>
        <dbReference type="Google" id="ProtNLM"/>
    </source>
</evidence>
<accession>A0A7Z0WGT7</accession>
<comment type="caution">
    <text evidence="2">The sequence shown here is derived from an EMBL/GenBank/DDBJ whole genome shotgun (WGS) entry which is preliminary data.</text>
</comment>
<sequence>MSVQALATDSGPAGSRNFVHEHKSDPGYLDNAANTHGSEKASLVWRALGRVGRDRQRMVEVGPGGGAAVAHLAAQFANSGDRGPSQTPGPQLTLIEAPGVTSQSLVRAIEEFNRIGECELRHGLARDLGTLLTEPVDVIGASALMHEVYSYGGGYAGLHAMMRTLPTVLKSGGFFAYRDVFAVDGPSLHDRVVQSYHSRAWLTFLRLFTPLYLAEGTHPYHRADDELVAHQHSRIVPVAELDREACAVITAPVGLFREIQRHYVTFRDHVWRSGILGFTPVLDGELAADWIDFHTGHKRVHYRLGGEVRWLTAHQRRMLAAMSEPYTDHQTIDSDIADAVTDVALLAFLDAAESGDATCRQVWDSWLAREGRETYAYLTADQLITAFAVCSAQAGTGTVLMPVLAGDITRVDRRYYNRFLTRRLANPLPDAKLLVLFQNVPCADETTLRRAFDTVASCCGKSSLARMYTAINKGDNGAS</sequence>
<proteinExistence type="predicted"/>
<organism evidence="2 3">
    <name type="scientific">Actinophytocola xinjiangensis</name>
    <dbReference type="NCBI Taxonomy" id="485602"/>
    <lineage>
        <taxon>Bacteria</taxon>
        <taxon>Bacillati</taxon>
        <taxon>Actinomycetota</taxon>
        <taxon>Actinomycetes</taxon>
        <taxon>Pseudonocardiales</taxon>
        <taxon>Pseudonocardiaceae</taxon>
    </lineage>
</organism>
<dbReference type="Proteomes" id="UP000185696">
    <property type="component" value="Unassembled WGS sequence"/>
</dbReference>
<dbReference type="RefSeq" id="WP_075137282.1">
    <property type="nucleotide sequence ID" value="NZ_MSIF01000025.1"/>
</dbReference>
<dbReference type="Gene3D" id="3.40.50.150">
    <property type="entry name" value="Vaccinia Virus protein VP39"/>
    <property type="match status" value="1"/>
</dbReference>
<name>A0A7Z0WGT7_9PSEU</name>
<dbReference type="EMBL" id="MSIF01000025">
    <property type="protein sequence ID" value="OLF05922.1"/>
    <property type="molecule type" value="Genomic_DNA"/>
</dbReference>
<dbReference type="AlphaFoldDB" id="A0A7Z0WGT7"/>
<evidence type="ECO:0000256" key="1">
    <source>
        <dbReference type="SAM" id="MobiDB-lite"/>
    </source>
</evidence>
<protein>
    <recommendedName>
        <fullName evidence="4">Methyltransferase family protein</fullName>
    </recommendedName>
</protein>
<evidence type="ECO:0000313" key="3">
    <source>
        <dbReference type="Proteomes" id="UP000185696"/>
    </source>
</evidence>
<feature type="region of interest" description="Disordered" evidence="1">
    <location>
        <begin position="1"/>
        <end position="35"/>
    </location>
</feature>
<reference evidence="2 3" key="1">
    <citation type="submission" date="2016-12" db="EMBL/GenBank/DDBJ databases">
        <title>The draft genome sequence of Actinophytocola xinjiangensis.</title>
        <authorList>
            <person name="Wang W."/>
            <person name="Yuan L."/>
        </authorList>
    </citation>
    <scope>NUCLEOTIDE SEQUENCE [LARGE SCALE GENOMIC DNA]</scope>
    <source>
        <strain evidence="2 3">CGMCC 4.4663</strain>
    </source>
</reference>